<dbReference type="EMBL" id="LAZR01020253">
    <property type="protein sequence ID" value="KKL89557.1"/>
    <property type="molecule type" value="Genomic_DNA"/>
</dbReference>
<protein>
    <submittedName>
        <fullName evidence="1">Uncharacterized protein</fullName>
    </submittedName>
</protein>
<comment type="caution">
    <text evidence="1">The sequence shown here is derived from an EMBL/GenBank/DDBJ whole genome shotgun (WGS) entry which is preliminary data.</text>
</comment>
<organism evidence="1">
    <name type="scientific">marine sediment metagenome</name>
    <dbReference type="NCBI Taxonomy" id="412755"/>
    <lineage>
        <taxon>unclassified sequences</taxon>
        <taxon>metagenomes</taxon>
        <taxon>ecological metagenomes</taxon>
    </lineage>
</organism>
<dbReference type="AlphaFoldDB" id="A0A0F9IQX7"/>
<accession>A0A0F9IQX7</accession>
<proteinExistence type="predicted"/>
<evidence type="ECO:0000313" key="1">
    <source>
        <dbReference type="EMBL" id="KKL89557.1"/>
    </source>
</evidence>
<sequence length="33" mass="3603">PNGGIQEFFKWNITASAGLVKSNASDMITYLKT</sequence>
<name>A0A0F9IQX7_9ZZZZ</name>
<gene>
    <name evidence="1" type="ORF">LCGC14_1913460</name>
</gene>
<reference evidence="1" key="1">
    <citation type="journal article" date="2015" name="Nature">
        <title>Complex archaea that bridge the gap between prokaryotes and eukaryotes.</title>
        <authorList>
            <person name="Spang A."/>
            <person name="Saw J.H."/>
            <person name="Jorgensen S.L."/>
            <person name="Zaremba-Niedzwiedzka K."/>
            <person name="Martijn J."/>
            <person name="Lind A.E."/>
            <person name="van Eijk R."/>
            <person name="Schleper C."/>
            <person name="Guy L."/>
            <person name="Ettema T.J."/>
        </authorList>
    </citation>
    <scope>NUCLEOTIDE SEQUENCE</scope>
</reference>
<feature type="non-terminal residue" evidence="1">
    <location>
        <position position="1"/>
    </location>
</feature>